<dbReference type="PROSITE" id="PS00639">
    <property type="entry name" value="THIOL_PROTEASE_HIS"/>
    <property type="match status" value="1"/>
</dbReference>
<dbReference type="GO" id="GO:0006508">
    <property type="term" value="P:proteolysis"/>
    <property type="evidence" value="ECO:0007669"/>
    <property type="project" value="InterPro"/>
</dbReference>
<dbReference type="Gene3D" id="3.90.70.10">
    <property type="entry name" value="Cysteine proteinases"/>
    <property type="match status" value="1"/>
</dbReference>
<dbReference type="InterPro" id="IPR013128">
    <property type="entry name" value="Peptidase_C1A"/>
</dbReference>
<dbReference type="InterPro" id="IPR025660">
    <property type="entry name" value="Pept_his_AS"/>
</dbReference>
<accession>A0A9N9SV99</accession>
<dbReference type="Proteomes" id="UP001153709">
    <property type="component" value="Chromosome 4"/>
</dbReference>
<evidence type="ECO:0000256" key="1">
    <source>
        <dbReference type="ARBA" id="ARBA00008455"/>
    </source>
</evidence>
<dbReference type="EMBL" id="OU898279">
    <property type="protein sequence ID" value="CAG9832880.1"/>
    <property type="molecule type" value="Genomic_DNA"/>
</dbReference>
<reference evidence="4" key="1">
    <citation type="submission" date="2022-01" db="EMBL/GenBank/DDBJ databases">
        <authorList>
            <person name="King R."/>
        </authorList>
    </citation>
    <scope>NUCLEOTIDE SEQUENCE</scope>
</reference>
<dbReference type="InterPro" id="IPR000668">
    <property type="entry name" value="Peptidase_C1A_C"/>
</dbReference>
<dbReference type="InterPro" id="IPR025661">
    <property type="entry name" value="Pept_asp_AS"/>
</dbReference>
<keyword evidence="5" id="KW-1185">Reference proteome</keyword>
<dbReference type="OrthoDB" id="190265at2759"/>
<protein>
    <recommendedName>
        <fullName evidence="3">Peptidase C1A papain C-terminal domain-containing protein</fullName>
    </recommendedName>
</protein>
<dbReference type="SUPFAM" id="SSF54001">
    <property type="entry name" value="Cysteine proteinases"/>
    <property type="match status" value="1"/>
</dbReference>
<dbReference type="InterPro" id="IPR038765">
    <property type="entry name" value="Papain-like_cys_pep_sf"/>
</dbReference>
<name>A0A9N9SV99_DIABA</name>
<evidence type="ECO:0000256" key="2">
    <source>
        <dbReference type="ARBA" id="ARBA00023157"/>
    </source>
</evidence>
<dbReference type="PROSITE" id="PS00640">
    <property type="entry name" value="THIOL_PROTEASE_ASN"/>
    <property type="match status" value="1"/>
</dbReference>
<comment type="similarity">
    <text evidence="1">Belongs to the peptidase C1 family.</text>
</comment>
<gene>
    <name evidence="4" type="ORF">DIABBA_LOCUS6322</name>
</gene>
<dbReference type="InterPro" id="IPR039417">
    <property type="entry name" value="Peptidase_C1A_papain-like"/>
</dbReference>
<feature type="domain" description="Peptidase C1A papain C-terminal" evidence="3">
    <location>
        <begin position="3"/>
        <end position="143"/>
    </location>
</feature>
<evidence type="ECO:0000259" key="3">
    <source>
        <dbReference type="SMART" id="SM00645"/>
    </source>
</evidence>
<evidence type="ECO:0000313" key="4">
    <source>
        <dbReference type="EMBL" id="CAG9832880.1"/>
    </source>
</evidence>
<dbReference type="CDD" id="cd02248">
    <property type="entry name" value="Peptidase_C1A"/>
    <property type="match status" value="1"/>
</dbReference>
<dbReference type="GO" id="GO:0008234">
    <property type="term" value="F:cysteine-type peptidase activity"/>
    <property type="evidence" value="ECO:0007669"/>
    <property type="project" value="InterPro"/>
</dbReference>
<organism evidence="4 5">
    <name type="scientific">Diabrotica balteata</name>
    <name type="common">Banded cucumber beetle</name>
    <dbReference type="NCBI Taxonomy" id="107213"/>
    <lineage>
        <taxon>Eukaryota</taxon>
        <taxon>Metazoa</taxon>
        <taxon>Ecdysozoa</taxon>
        <taxon>Arthropoda</taxon>
        <taxon>Hexapoda</taxon>
        <taxon>Insecta</taxon>
        <taxon>Pterygota</taxon>
        <taxon>Neoptera</taxon>
        <taxon>Endopterygota</taxon>
        <taxon>Coleoptera</taxon>
        <taxon>Polyphaga</taxon>
        <taxon>Cucujiformia</taxon>
        <taxon>Chrysomeloidea</taxon>
        <taxon>Chrysomelidae</taxon>
        <taxon>Galerucinae</taxon>
        <taxon>Diabroticina</taxon>
        <taxon>Diabroticites</taxon>
        <taxon>Diabrotica</taxon>
    </lineage>
</organism>
<sequence length="144" mass="15785">MQHAFKYVKAKGISSETAYPYVGEDAPCTRNASNTVFKIKGFQTVPNDDESLKRAIATVGPISIGMQATANLQHYKGGILSDSSCVNYVGTINHGVLAVGYGTENDKDFWIVKNSWGLSWGEDGYFRIQRNTCCITCDSNFPTI</sequence>
<evidence type="ECO:0000313" key="5">
    <source>
        <dbReference type="Proteomes" id="UP001153709"/>
    </source>
</evidence>
<proteinExistence type="inferred from homology"/>
<dbReference type="PANTHER" id="PTHR12411">
    <property type="entry name" value="CYSTEINE PROTEASE FAMILY C1-RELATED"/>
    <property type="match status" value="1"/>
</dbReference>
<dbReference type="Pfam" id="PF00112">
    <property type="entry name" value="Peptidase_C1"/>
    <property type="match status" value="1"/>
</dbReference>
<keyword evidence="2" id="KW-1015">Disulfide bond</keyword>
<dbReference type="SMART" id="SM00645">
    <property type="entry name" value="Pept_C1"/>
    <property type="match status" value="1"/>
</dbReference>
<dbReference type="AlphaFoldDB" id="A0A9N9SV99"/>